<dbReference type="Gene3D" id="3.40.50.720">
    <property type="entry name" value="NAD(P)-binding Rossmann-like Domain"/>
    <property type="match status" value="1"/>
</dbReference>
<comment type="caution">
    <text evidence="3">The sequence shown here is derived from an EMBL/GenBank/DDBJ whole genome shotgun (WGS) entry which is preliminary data.</text>
</comment>
<dbReference type="EMBL" id="QRDJ01000008">
    <property type="protein sequence ID" value="REC94145.1"/>
    <property type="molecule type" value="Genomic_DNA"/>
</dbReference>
<evidence type="ECO:0000256" key="1">
    <source>
        <dbReference type="ARBA" id="ARBA00006484"/>
    </source>
</evidence>
<evidence type="ECO:0000313" key="4">
    <source>
        <dbReference type="Proteomes" id="UP000256334"/>
    </source>
</evidence>
<keyword evidence="4" id="KW-1185">Reference proteome</keyword>
<dbReference type="AlphaFoldDB" id="A0A3D9DU29"/>
<sequence length="246" mass="25484">MTEQILKIALVTGASRGIGAAIAKRLAADGFNVVVNYSGSEQAAVEVVSAIEAAGGRAVAAKADVSDPQQVARLFDESEAAFGVPSVLVNSAGVMQLAPHADSDDVLFDRTVAINLKGSFLTMREASRRMADGGRIVNLSSSVVGAKLPTYGVYSATKAAIEVMGDVLSKELRGRNITVNSVAPGPTATDLFLKGKTNEQVETLAKGNPLERLGRPEDIASTVSFLVGPEGGWINGQTLRANGGMV</sequence>
<dbReference type="PROSITE" id="PS00061">
    <property type="entry name" value="ADH_SHORT"/>
    <property type="match status" value="1"/>
</dbReference>
<dbReference type="InterPro" id="IPR002347">
    <property type="entry name" value="SDR_fam"/>
</dbReference>
<dbReference type="InterPro" id="IPR020904">
    <property type="entry name" value="Sc_DH/Rdtase_CS"/>
</dbReference>
<dbReference type="PRINTS" id="PR00081">
    <property type="entry name" value="GDHRDH"/>
</dbReference>
<evidence type="ECO:0000313" key="3">
    <source>
        <dbReference type="EMBL" id="REC94145.1"/>
    </source>
</evidence>
<keyword evidence="2" id="KW-0560">Oxidoreductase</keyword>
<comment type="similarity">
    <text evidence="1">Belongs to the short-chain dehydrogenases/reductases (SDR) family.</text>
</comment>
<dbReference type="CDD" id="cd05362">
    <property type="entry name" value="THN_reductase-like_SDR_c"/>
    <property type="match status" value="1"/>
</dbReference>
<dbReference type="GO" id="GO:0016614">
    <property type="term" value="F:oxidoreductase activity, acting on CH-OH group of donors"/>
    <property type="evidence" value="ECO:0007669"/>
    <property type="project" value="UniProtKB-ARBA"/>
</dbReference>
<dbReference type="RefSeq" id="WP_115854744.1">
    <property type="nucleotide sequence ID" value="NZ_QRDJ01000008.1"/>
</dbReference>
<dbReference type="PANTHER" id="PTHR48107">
    <property type="entry name" value="NADPH-DEPENDENT ALDEHYDE REDUCTASE-LIKE PROTEIN, CHLOROPLASTIC-RELATED"/>
    <property type="match status" value="1"/>
</dbReference>
<organism evidence="3 4">
    <name type="scientific">Kushneria indalinina DSM 14324</name>
    <dbReference type="NCBI Taxonomy" id="1122140"/>
    <lineage>
        <taxon>Bacteria</taxon>
        <taxon>Pseudomonadati</taxon>
        <taxon>Pseudomonadota</taxon>
        <taxon>Gammaproteobacteria</taxon>
        <taxon>Oceanospirillales</taxon>
        <taxon>Halomonadaceae</taxon>
        <taxon>Kushneria</taxon>
    </lineage>
</organism>
<dbReference type="SUPFAM" id="SSF51735">
    <property type="entry name" value="NAD(P)-binding Rossmann-fold domains"/>
    <property type="match status" value="1"/>
</dbReference>
<name>A0A3D9DU29_9GAMM</name>
<dbReference type="OrthoDB" id="20590at2"/>
<dbReference type="Proteomes" id="UP000256334">
    <property type="component" value="Unassembled WGS sequence"/>
</dbReference>
<reference evidence="3 4" key="1">
    <citation type="submission" date="2018-07" db="EMBL/GenBank/DDBJ databases">
        <title>Genomic Encyclopedia of Type Strains, Phase IV (KMG-IV): sequencing the most valuable type-strain genomes for metagenomic binning, comparative biology and taxonomic classification.</title>
        <authorList>
            <person name="Goeker M."/>
        </authorList>
    </citation>
    <scope>NUCLEOTIDE SEQUENCE [LARGE SCALE GENOMIC DNA]</scope>
    <source>
        <strain evidence="3 4">DSM 14324</strain>
    </source>
</reference>
<accession>A0A3D9DU29</accession>
<protein>
    <submittedName>
        <fullName evidence="3">3-oxoacyl-[acyl-carrier protein] reductase</fullName>
    </submittedName>
</protein>
<gene>
    <name evidence="3" type="ORF">C8D72_2513</name>
</gene>
<dbReference type="FunFam" id="3.40.50.720:FF:000084">
    <property type="entry name" value="Short-chain dehydrogenase reductase"/>
    <property type="match status" value="1"/>
</dbReference>
<proteinExistence type="inferred from homology"/>
<dbReference type="PANTHER" id="PTHR48107:SF7">
    <property type="entry name" value="RE15974P"/>
    <property type="match status" value="1"/>
</dbReference>
<dbReference type="PRINTS" id="PR00080">
    <property type="entry name" value="SDRFAMILY"/>
</dbReference>
<dbReference type="InterPro" id="IPR036291">
    <property type="entry name" value="NAD(P)-bd_dom_sf"/>
</dbReference>
<dbReference type="Pfam" id="PF13561">
    <property type="entry name" value="adh_short_C2"/>
    <property type="match status" value="1"/>
</dbReference>
<evidence type="ECO:0000256" key="2">
    <source>
        <dbReference type="ARBA" id="ARBA00023002"/>
    </source>
</evidence>